<keyword evidence="2 4" id="KW-0378">Hydrolase</keyword>
<evidence type="ECO:0000313" key="5">
    <source>
        <dbReference type="Proteomes" id="UP001501009"/>
    </source>
</evidence>
<dbReference type="PANTHER" id="PTHR11487">
    <property type="entry name" value="THIOESTERASE"/>
    <property type="match status" value="1"/>
</dbReference>
<dbReference type="InterPro" id="IPR020802">
    <property type="entry name" value="TesA-like"/>
</dbReference>
<organism evidence="4 5">
    <name type="scientific">Streptomyces coacervatus</name>
    <dbReference type="NCBI Taxonomy" id="647381"/>
    <lineage>
        <taxon>Bacteria</taxon>
        <taxon>Bacillati</taxon>
        <taxon>Actinomycetota</taxon>
        <taxon>Actinomycetes</taxon>
        <taxon>Kitasatosporales</taxon>
        <taxon>Streptomycetaceae</taxon>
        <taxon>Streptomyces</taxon>
    </lineage>
</organism>
<protein>
    <submittedName>
        <fullName evidence="4">Alpha/beta fold hydrolase</fullName>
    </submittedName>
</protein>
<dbReference type="Pfam" id="PF00975">
    <property type="entry name" value="Thioesterase"/>
    <property type="match status" value="1"/>
</dbReference>
<gene>
    <name evidence="4" type="ORF">GCM10022403_042620</name>
</gene>
<dbReference type="GO" id="GO:0016787">
    <property type="term" value="F:hydrolase activity"/>
    <property type="evidence" value="ECO:0007669"/>
    <property type="project" value="UniProtKB-KW"/>
</dbReference>
<evidence type="ECO:0000256" key="2">
    <source>
        <dbReference type="ARBA" id="ARBA00022801"/>
    </source>
</evidence>
<evidence type="ECO:0000313" key="4">
    <source>
        <dbReference type="EMBL" id="GAA3804158.1"/>
    </source>
</evidence>
<comment type="caution">
    <text evidence="4">The sequence shown here is derived from an EMBL/GenBank/DDBJ whole genome shotgun (WGS) entry which is preliminary data.</text>
</comment>
<reference evidence="5" key="1">
    <citation type="journal article" date="2019" name="Int. J. Syst. Evol. Microbiol.">
        <title>The Global Catalogue of Microorganisms (GCM) 10K type strain sequencing project: providing services to taxonomists for standard genome sequencing and annotation.</title>
        <authorList>
            <consortium name="The Broad Institute Genomics Platform"/>
            <consortium name="The Broad Institute Genome Sequencing Center for Infectious Disease"/>
            <person name="Wu L."/>
            <person name="Ma J."/>
        </authorList>
    </citation>
    <scope>NUCLEOTIDE SEQUENCE [LARGE SCALE GENOMIC DNA]</scope>
    <source>
        <strain evidence="5">JCM 17138</strain>
    </source>
</reference>
<accession>A0ABP7I1W9</accession>
<dbReference type="InterPro" id="IPR001031">
    <property type="entry name" value="Thioesterase"/>
</dbReference>
<proteinExistence type="inferred from homology"/>
<keyword evidence="5" id="KW-1185">Reference proteome</keyword>
<dbReference type="SMART" id="SM00824">
    <property type="entry name" value="PKS_TE"/>
    <property type="match status" value="1"/>
</dbReference>
<dbReference type="RefSeq" id="WP_275773415.1">
    <property type="nucleotide sequence ID" value="NZ_BAABDE010000018.1"/>
</dbReference>
<sequence>MTRTGGKWFQKHGTSADPDLRLVCFPHAGGVPSFFNGWPRHLPSGMEFLAACYPGRQARFGEPYAETLEDLADQLAEALGPHTDKPLALFGHSMGAAVAYEVALRLDEKYGVQPVRLFLSGQSAPHRAERSNLHREDDATLISEVKQLGLSTAEAMEHPELLEIALPTLRADFRLIETYAPPLTKIKSPVVAYAGAQDPDCPADAVCAWSDLTTGTFEFRGFPGGHFYLEGYEFDLLLHIVGHLKDDLRLAGAVQAASAIRSGGAR</sequence>
<dbReference type="PANTHER" id="PTHR11487:SF0">
    <property type="entry name" value="S-ACYL FATTY ACID SYNTHASE THIOESTERASE, MEDIUM CHAIN"/>
    <property type="match status" value="1"/>
</dbReference>
<dbReference type="InterPro" id="IPR029058">
    <property type="entry name" value="AB_hydrolase_fold"/>
</dbReference>
<dbReference type="Proteomes" id="UP001501009">
    <property type="component" value="Unassembled WGS sequence"/>
</dbReference>
<evidence type="ECO:0000256" key="1">
    <source>
        <dbReference type="ARBA" id="ARBA00007169"/>
    </source>
</evidence>
<comment type="similarity">
    <text evidence="1">Belongs to the thioesterase family.</text>
</comment>
<dbReference type="Gene3D" id="3.40.50.1820">
    <property type="entry name" value="alpha/beta hydrolase"/>
    <property type="match status" value="1"/>
</dbReference>
<dbReference type="InterPro" id="IPR012223">
    <property type="entry name" value="TEII"/>
</dbReference>
<name>A0ABP7I1W9_9ACTN</name>
<dbReference type="EMBL" id="BAABDE010000018">
    <property type="protein sequence ID" value="GAA3804158.1"/>
    <property type="molecule type" value="Genomic_DNA"/>
</dbReference>
<dbReference type="SUPFAM" id="SSF53474">
    <property type="entry name" value="alpha/beta-Hydrolases"/>
    <property type="match status" value="1"/>
</dbReference>
<evidence type="ECO:0000259" key="3">
    <source>
        <dbReference type="SMART" id="SM00824"/>
    </source>
</evidence>
<feature type="domain" description="Thioesterase TesA-like" evidence="3">
    <location>
        <begin position="23"/>
        <end position="244"/>
    </location>
</feature>